<dbReference type="GeneID" id="24266746"/>
<keyword evidence="7 9" id="KW-0472">Membrane</keyword>
<dbReference type="VEuPathDB" id="PlasmoDB:AK88_01432"/>
<organism evidence="10 11">
    <name type="scientific">Plasmodium fragile</name>
    <dbReference type="NCBI Taxonomy" id="5857"/>
    <lineage>
        <taxon>Eukaryota</taxon>
        <taxon>Sar</taxon>
        <taxon>Alveolata</taxon>
        <taxon>Apicomplexa</taxon>
        <taxon>Aconoidasida</taxon>
        <taxon>Haemosporida</taxon>
        <taxon>Plasmodiidae</taxon>
        <taxon>Plasmodium</taxon>
        <taxon>Plasmodium (Plasmodium)</taxon>
    </lineage>
</organism>
<sequence>MHVKLGKLLIKSGGPKWGQRMSPLPRTEAPQTVRSLSKGLPSIKSIPVKGVSTLFFLHPGKERKEGLSPPKCNGIGETCRGKGVVGIASRTMHHPIRSNQCKGNSNRRRAMMICRYYCVSAGGGKKSQKGKFKVDRRNHVDNPARYPSNHMCNHHSAYCSIPLPDKVKQNLTAYITLSRLHIPTGMHLLFNSALYGYFLTLPVENLFTPGNELNWDSLYKIGRDISLFAFGSLNSRIVGCIINDLFDRNYDKHVERTKNRPLANNTVTMARAFTYLAIHSALCLLTLFQFSTQTIYTGLLSTAFIISYPLMKRITYYAQVYLSITFNLGFLIASSVHVQLATNVLPLCVCFLPLCYLTVIYDTIYAHQDKSDDIRLNLKSLAIKWGDKTLSYSKLLAVNMVYLFYLSGYLLDLHYSYYLLSTCNVLYLLHCISKTSLDDRDKCMAFFKNSKNILMLFVLSAVVAKGCEAYHTHNTYQTQQTQHTKQTQQTKQTLGEATRSDAPTSREDNHTEVKQEGTT</sequence>
<evidence type="ECO:0000256" key="9">
    <source>
        <dbReference type="SAM" id="Phobius"/>
    </source>
</evidence>
<feature type="transmembrane region" description="Helical" evidence="9">
    <location>
        <begin position="267"/>
        <end position="288"/>
    </location>
</feature>
<evidence type="ECO:0000256" key="5">
    <source>
        <dbReference type="ARBA" id="ARBA00022692"/>
    </source>
</evidence>
<feature type="transmembrane region" description="Helical" evidence="9">
    <location>
        <begin position="318"/>
        <end position="338"/>
    </location>
</feature>
<evidence type="ECO:0000256" key="3">
    <source>
        <dbReference type="ARBA" id="ARBA00005985"/>
    </source>
</evidence>
<gene>
    <name evidence="10" type="ORF">AK88_01432</name>
</gene>
<dbReference type="PANTHER" id="PTHR11048:SF28">
    <property type="entry name" value="4-HYDROXYBENZOATE POLYPRENYLTRANSFERASE, MITOCHONDRIAL"/>
    <property type="match status" value="1"/>
</dbReference>
<dbReference type="RefSeq" id="XP_012334490.1">
    <property type="nucleotide sequence ID" value="XM_012479067.1"/>
</dbReference>
<accession>A0A0D9QPS1</accession>
<dbReference type="EMBL" id="KQ001656">
    <property type="protein sequence ID" value="KJP88938.1"/>
    <property type="molecule type" value="Genomic_DNA"/>
</dbReference>
<name>A0A0D9QPS1_PLAFR</name>
<dbReference type="Proteomes" id="UP000054561">
    <property type="component" value="Unassembled WGS sequence"/>
</dbReference>
<protein>
    <submittedName>
        <fullName evidence="10">4-hydroxybenzoate polyprenyl transferase</fullName>
    </submittedName>
</protein>
<feature type="compositionally biased region" description="Basic and acidic residues" evidence="8">
    <location>
        <begin position="504"/>
        <end position="519"/>
    </location>
</feature>
<feature type="region of interest" description="Disordered" evidence="8">
    <location>
        <begin position="478"/>
        <end position="519"/>
    </location>
</feature>
<keyword evidence="5 9" id="KW-0812">Transmembrane</keyword>
<proteinExistence type="inferred from homology"/>
<feature type="transmembrane region" description="Helical" evidence="9">
    <location>
        <begin position="344"/>
        <end position="368"/>
    </location>
</feature>
<dbReference type="InterPro" id="IPR039653">
    <property type="entry name" value="Prenyltransferase"/>
</dbReference>
<dbReference type="Gene3D" id="1.10.357.140">
    <property type="entry name" value="UbiA prenyltransferase"/>
    <property type="match status" value="1"/>
</dbReference>
<keyword evidence="4 10" id="KW-0808">Transferase</keyword>
<dbReference type="Gene3D" id="1.20.120.1780">
    <property type="entry name" value="UbiA prenyltransferase"/>
    <property type="match status" value="1"/>
</dbReference>
<dbReference type="GO" id="GO:0016765">
    <property type="term" value="F:transferase activity, transferring alkyl or aryl (other than methyl) groups"/>
    <property type="evidence" value="ECO:0007669"/>
    <property type="project" value="InterPro"/>
</dbReference>
<dbReference type="GO" id="GO:0005743">
    <property type="term" value="C:mitochondrial inner membrane"/>
    <property type="evidence" value="ECO:0007669"/>
    <property type="project" value="TreeGrafter"/>
</dbReference>
<dbReference type="OMA" id="MAFFKNS"/>
<evidence type="ECO:0000256" key="1">
    <source>
        <dbReference type="ARBA" id="ARBA00001946"/>
    </source>
</evidence>
<dbReference type="InterPro" id="IPR000537">
    <property type="entry name" value="UbiA_prenyltransferase"/>
</dbReference>
<evidence type="ECO:0000256" key="4">
    <source>
        <dbReference type="ARBA" id="ARBA00022679"/>
    </source>
</evidence>
<dbReference type="GO" id="GO:0006744">
    <property type="term" value="P:ubiquinone biosynthetic process"/>
    <property type="evidence" value="ECO:0007669"/>
    <property type="project" value="TreeGrafter"/>
</dbReference>
<reference evidence="10 11" key="1">
    <citation type="submission" date="2014-03" db="EMBL/GenBank/DDBJ databases">
        <title>The Genome Sequence of Plasmodium fragile nilgiri.</title>
        <authorList>
            <consortium name="The Broad Institute Genomics Platform"/>
            <consortium name="The Broad Institute Genome Sequencing Center for Infectious Disease"/>
            <person name="Neafsey D."/>
            <person name="Duraisingh M."/>
            <person name="Young S.K."/>
            <person name="Zeng Q."/>
            <person name="Gargeya S."/>
            <person name="Abouelleil A."/>
            <person name="Alvarado L."/>
            <person name="Chapman S.B."/>
            <person name="Gainer-Dewar J."/>
            <person name="Goldberg J."/>
            <person name="Griggs A."/>
            <person name="Gujja S."/>
            <person name="Hansen M."/>
            <person name="Howarth C."/>
            <person name="Imamovic A."/>
            <person name="Larimer J."/>
            <person name="Pearson M."/>
            <person name="Poon T.W."/>
            <person name="Priest M."/>
            <person name="Roberts A."/>
            <person name="Saif S."/>
            <person name="Shea T."/>
            <person name="Sykes S."/>
            <person name="Wortman J."/>
            <person name="Nusbaum C."/>
            <person name="Birren B."/>
        </authorList>
    </citation>
    <scope>NUCLEOTIDE SEQUENCE [LARGE SCALE GENOMIC DNA]</scope>
    <source>
        <strain evidence="11">nilgiri</strain>
    </source>
</reference>
<dbReference type="FunFam" id="1.20.120.1780:FF:000001">
    <property type="entry name" value="4-hydroxybenzoate octaprenyltransferase"/>
    <property type="match status" value="1"/>
</dbReference>
<feature type="compositionally biased region" description="Low complexity" evidence="8">
    <location>
        <begin position="478"/>
        <end position="493"/>
    </location>
</feature>
<keyword evidence="11" id="KW-1185">Reference proteome</keyword>
<feature type="transmembrane region" description="Helical" evidence="9">
    <location>
        <begin position="389"/>
        <end position="409"/>
    </location>
</feature>
<evidence type="ECO:0000256" key="7">
    <source>
        <dbReference type="ARBA" id="ARBA00023136"/>
    </source>
</evidence>
<dbReference type="Pfam" id="PF01040">
    <property type="entry name" value="UbiA"/>
    <property type="match status" value="1"/>
</dbReference>
<comment type="cofactor">
    <cofactor evidence="1">
        <name>Mg(2+)</name>
        <dbReference type="ChEBI" id="CHEBI:18420"/>
    </cofactor>
</comment>
<dbReference type="PROSITE" id="PS00943">
    <property type="entry name" value="UBIA"/>
    <property type="match status" value="1"/>
</dbReference>
<comment type="similarity">
    <text evidence="3">Belongs to the UbiA prenyltransferase family.</text>
</comment>
<dbReference type="PANTHER" id="PTHR11048">
    <property type="entry name" value="PRENYLTRANSFERASES"/>
    <property type="match status" value="1"/>
</dbReference>
<comment type="subcellular location">
    <subcellularLocation>
        <location evidence="2">Membrane</location>
        <topology evidence="2">Multi-pass membrane protein</topology>
    </subcellularLocation>
</comment>
<evidence type="ECO:0000313" key="11">
    <source>
        <dbReference type="Proteomes" id="UP000054561"/>
    </source>
</evidence>
<dbReference type="CDD" id="cd13959">
    <property type="entry name" value="PT_UbiA_COQ2"/>
    <property type="match status" value="1"/>
</dbReference>
<dbReference type="InterPro" id="IPR030470">
    <property type="entry name" value="UbiA_prenylTrfase_CS"/>
</dbReference>
<evidence type="ECO:0000256" key="8">
    <source>
        <dbReference type="SAM" id="MobiDB-lite"/>
    </source>
</evidence>
<evidence type="ECO:0000313" key="10">
    <source>
        <dbReference type="EMBL" id="KJP88938.1"/>
    </source>
</evidence>
<dbReference type="OrthoDB" id="18170at2759"/>
<evidence type="ECO:0000256" key="6">
    <source>
        <dbReference type="ARBA" id="ARBA00022989"/>
    </source>
</evidence>
<feature type="region of interest" description="Disordered" evidence="8">
    <location>
        <begin position="14"/>
        <end position="33"/>
    </location>
</feature>
<evidence type="ECO:0000256" key="2">
    <source>
        <dbReference type="ARBA" id="ARBA00004141"/>
    </source>
</evidence>
<dbReference type="InterPro" id="IPR044878">
    <property type="entry name" value="UbiA_sf"/>
</dbReference>
<keyword evidence="6 9" id="KW-1133">Transmembrane helix</keyword>
<dbReference type="AlphaFoldDB" id="A0A0D9QPS1"/>